<sequence length="60" mass="7268">MVTQMKNTTTYPTIDNRLRQYKDILNFVKTLNLEEREELIREIEVDKAFEEYKDSVVVKE</sequence>
<accession>A0A0F9S9G0</accession>
<name>A0A0F9S9G0_9ZZZZ</name>
<proteinExistence type="predicted"/>
<protein>
    <submittedName>
        <fullName evidence="1">Uncharacterized protein</fullName>
    </submittedName>
</protein>
<evidence type="ECO:0000313" key="1">
    <source>
        <dbReference type="EMBL" id="KKN33656.1"/>
    </source>
</evidence>
<organism evidence="1">
    <name type="scientific">marine sediment metagenome</name>
    <dbReference type="NCBI Taxonomy" id="412755"/>
    <lineage>
        <taxon>unclassified sequences</taxon>
        <taxon>metagenomes</taxon>
        <taxon>ecological metagenomes</taxon>
    </lineage>
</organism>
<dbReference type="EMBL" id="LAZR01002161">
    <property type="protein sequence ID" value="KKN33656.1"/>
    <property type="molecule type" value="Genomic_DNA"/>
</dbReference>
<reference evidence="1" key="1">
    <citation type="journal article" date="2015" name="Nature">
        <title>Complex archaea that bridge the gap between prokaryotes and eukaryotes.</title>
        <authorList>
            <person name="Spang A."/>
            <person name="Saw J.H."/>
            <person name="Jorgensen S.L."/>
            <person name="Zaremba-Niedzwiedzka K."/>
            <person name="Martijn J."/>
            <person name="Lind A.E."/>
            <person name="van Eijk R."/>
            <person name="Schleper C."/>
            <person name="Guy L."/>
            <person name="Ettema T.J."/>
        </authorList>
    </citation>
    <scope>NUCLEOTIDE SEQUENCE</scope>
</reference>
<gene>
    <name evidence="1" type="ORF">LCGC14_0801490</name>
</gene>
<comment type="caution">
    <text evidence="1">The sequence shown here is derived from an EMBL/GenBank/DDBJ whole genome shotgun (WGS) entry which is preliminary data.</text>
</comment>
<dbReference type="AlphaFoldDB" id="A0A0F9S9G0"/>